<comment type="subunit">
    <text evidence="15">Interacts with major capsid protein L1. Interacts with E2; this interaction inhibits E2 transcriptional activity but not the DNA replication function E2. Interacts with host HSPA8; this interaction is required for L2 nuclear translocation. Interacts with host importins KPNB2 and KPNB3. Forms a complex with importin alpha2-beta1 heterodimers via interaction with the importin alpha2 adapter. Interacts with host DYNLT1; this interaction is essential for virus intracellular transport during entry. Interacts (via C-terminus) with host retromer subunits VPS35 AND VPS29.</text>
</comment>
<evidence type="ECO:0000256" key="11">
    <source>
        <dbReference type="ARBA" id="ARBA00023120"/>
    </source>
</evidence>
<dbReference type="GO" id="GO:0075732">
    <property type="term" value="P:viral penetration into host nucleus"/>
    <property type="evidence" value="ECO:0007669"/>
    <property type="project" value="UniProtKB-KW"/>
</dbReference>
<keyword evidence="13 15" id="KW-1015">Disulfide bond</keyword>
<comment type="similarity">
    <text evidence="15">Belongs to the papillomaviridae L2 protein family.</text>
</comment>
<dbReference type="OrthoDB" id="8047at10239"/>
<evidence type="ECO:0000256" key="16">
    <source>
        <dbReference type="SAM" id="MobiDB-lite"/>
    </source>
</evidence>
<keyword evidence="12 15" id="KW-0238">DNA-binding</keyword>
<keyword evidence="7 15" id="KW-0946">Virion</keyword>
<keyword evidence="3 15" id="KW-0167">Capsid protein</keyword>
<dbReference type="GO" id="GO:0046718">
    <property type="term" value="P:symbiont entry into host cell"/>
    <property type="evidence" value="ECO:0007669"/>
    <property type="project" value="UniProtKB-KW"/>
</dbReference>
<dbReference type="GO" id="GO:0043657">
    <property type="term" value="C:host cell"/>
    <property type="evidence" value="ECO:0007669"/>
    <property type="project" value="GOC"/>
</dbReference>
<keyword evidence="1 15" id="KW-1163">Viral penetration into host nucleus</keyword>
<evidence type="ECO:0000256" key="10">
    <source>
        <dbReference type="ARBA" id="ARBA00023046"/>
    </source>
</evidence>
<dbReference type="GO" id="GO:0005198">
    <property type="term" value="F:structural molecule activity"/>
    <property type="evidence" value="ECO:0007669"/>
    <property type="project" value="UniProtKB-UniRule"/>
</dbReference>
<evidence type="ECO:0000256" key="8">
    <source>
        <dbReference type="ARBA" id="ARBA00022921"/>
    </source>
</evidence>
<keyword evidence="14 15" id="KW-1160">Virus entry into host cell</keyword>
<proteinExistence type="inferred from homology"/>
<evidence type="ECO:0000256" key="3">
    <source>
        <dbReference type="ARBA" id="ARBA00022561"/>
    </source>
</evidence>
<evidence type="ECO:0000256" key="15">
    <source>
        <dbReference type="HAMAP-Rule" id="MF_04003"/>
    </source>
</evidence>
<dbReference type="HAMAP" id="MF_04003">
    <property type="entry name" value="PPV_L2"/>
    <property type="match status" value="1"/>
</dbReference>
<evidence type="ECO:0000256" key="7">
    <source>
        <dbReference type="ARBA" id="ARBA00022844"/>
    </source>
</evidence>
<evidence type="ECO:0000313" key="18">
    <source>
        <dbReference type="Proteomes" id="UP000240389"/>
    </source>
</evidence>
<comment type="caution">
    <text evidence="15">Lacks conserved residue(s) required for the propagation of feature annotation.</text>
</comment>
<dbReference type="Proteomes" id="UP000240389">
    <property type="component" value="Segment"/>
</dbReference>
<keyword evidence="4 15" id="KW-1048">Host nucleus</keyword>
<feature type="region of interest" description="Disordered" evidence="16">
    <location>
        <begin position="228"/>
        <end position="254"/>
    </location>
</feature>
<evidence type="ECO:0000256" key="1">
    <source>
        <dbReference type="ARBA" id="ARBA00022524"/>
    </source>
</evidence>
<evidence type="ECO:0000256" key="12">
    <source>
        <dbReference type="ARBA" id="ARBA00023125"/>
    </source>
</evidence>
<keyword evidence="10" id="KW-1039">Host endosome</keyword>
<keyword evidence="2 15" id="KW-0597">Phosphoprotein</keyword>
<evidence type="ECO:0000256" key="9">
    <source>
        <dbReference type="ARBA" id="ARBA00022952"/>
    </source>
</evidence>
<dbReference type="Pfam" id="PF00513">
    <property type="entry name" value="Late_protein_L2"/>
    <property type="match status" value="1"/>
</dbReference>
<evidence type="ECO:0000256" key="2">
    <source>
        <dbReference type="ARBA" id="ARBA00022553"/>
    </source>
</evidence>
<keyword evidence="11 15" id="KW-1176">Cytoplasmic inwards viral transport</keyword>
<feature type="compositionally biased region" description="Polar residues" evidence="16">
    <location>
        <begin position="233"/>
        <end position="242"/>
    </location>
</feature>
<keyword evidence="9 15" id="KW-1177">Microtubular inwards viral transport</keyword>
<accession>A0A2I8B2Q2</accession>
<comment type="function">
    <text evidence="15">Minor protein of the capsid that localizes along the inner surface of the virion, within the central cavities beneath the L1 pentamers. Plays a role in capsid stabilization through interaction with the major capsid protein L1. Once the virion enters the host cell, L2 escorts the genomic DNA into the nucleus by promoting escape from the endosomal compartments and traffic through the host Golgi network. Mechanistically, the C-terminus of L2 possesses a cell-penetrating peptide that protudes from the host endosome, interacts with host cytoplasmic retromer cargo and thereby mediates the capsid delivery to the host trans-Golgi network. Plays a role through its interaction with host dynein in the intracellular microtubule-dependent transport of viral capsid toward the nucleus. Mediates the viral genome import into the nucleus through binding to host importins. Once within the nucleus, L2 localizes viral genomes to host PML bodies in order to activate early gene expression for establishment of infection. Later on, promotes late gene expression by interacting with the viral E2 protein and by inhibiting its transcriptional activation functions. During virion assembly, encapsidates the genome by direct interaction with the viral DNA.</text>
</comment>
<evidence type="ECO:0000256" key="13">
    <source>
        <dbReference type="ARBA" id="ARBA00023157"/>
    </source>
</evidence>
<keyword evidence="5 15" id="KW-0945">Host-virus interaction</keyword>
<dbReference type="GO" id="GO:0075521">
    <property type="term" value="P:microtubule-dependent intracellular transport of viral material towards nucleus"/>
    <property type="evidence" value="ECO:0007669"/>
    <property type="project" value="UniProtKB-UniRule"/>
</dbReference>
<evidence type="ECO:0000313" key="17">
    <source>
        <dbReference type="EMBL" id="AUT11915.1"/>
    </source>
</evidence>
<evidence type="ECO:0000256" key="6">
    <source>
        <dbReference type="ARBA" id="ARBA00022812"/>
    </source>
</evidence>
<comment type="PTM">
    <text evidence="15">Highly phosphorylated.</text>
</comment>
<reference evidence="17 18" key="1">
    <citation type="submission" date="2017-11" db="EMBL/GenBank/DDBJ databases">
        <title>Diverse papillomaviruses identified in Weddell seals breeding on Ross ice shelf, Antarctica.</title>
        <authorList>
            <person name="Smeele Z."/>
            <person name="Burns J."/>
            <person name="Kraberger S."/>
            <person name="Fontenele R.S."/>
            <person name="Waits K."/>
            <person name="Stainton D."/>
            <person name="Van Doorsaler K."/>
            <person name="Varsani A."/>
        </authorList>
    </citation>
    <scope>NUCLEOTIDE SEQUENCE [LARGE SCALE GENOMIC DNA]</scope>
    <source>
        <strain evidence="17">17181</strain>
    </source>
</reference>
<keyword evidence="6" id="KW-1040">Host Golgi apparatus</keyword>
<name>A0A2I8B2Q2_9PAPI</name>
<feature type="disulfide bond" evidence="15">
    <location>
        <begin position="19"/>
        <end position="25"/>
    </location>
</feature>
<keyword evidence="8 15" id="KW-0426">Late protein</keyword>
<sequence length="510" mass="54641">MPRARRTKRASAAQLYQSCKQGGDCAPDVVNKFEGKTVADKILQYGSLGVYFGGLGIGTGTGSGGRFGYGAIGGRATAAGRPSTFNVPTGAGTRSIRPPPVIIDTIGPSSVLPVEAYDPGIVSLVDASDVSLDVIEVAAEVPPGVPRVPPGGAGGAPVVTSGSSDAAVLELAPEPSVPSRGSVSRSHFSNPAFEVSSTNSNHFGETSASSTIFVTHATEGIVVGEEIPLQEFPRTSTPQPRSTVEAPRPRQKGGYPARFREQIHVRDRAFLEQPGRLVTFDFDNPTFQESLEFSLGPDEVRAAPTYEFRDIVKLSRPNYSETPSGHVRVSRFGQRATITTRAGTQIGSQAHFYHDISTITTPESIELQVLGEHSTTHVTVSEGGDAGNFEVIDLNSSDTVSLESGHTSILETDDTPVIRGRLVIGSRRFRGTVEVPLPLRGPMAIVDGDYQDTGIYVDYPRDSSETENIPDVLPSPPSKDSTGSGPDFYLHPSLRRRKLRKRRYLSFFLF</sequence>
<dbReference type="EMBL" id="MG571093">
    <property type="protein sequence ID" value="AUT11915.1"/>
    <property type="molecule type" value="Genomic_DNA"/>
</dbReference>
<feature type="region of interest" description="Disordered" evidence="16">
    <location>
        <begin position="459"/>
        <end position="489"/>
    </location>
</feature>
<protein>
    <recommendedName>
        <fullName evidence="15">Minor capsid protein L2</fullName>
    </recommendedName>
</protein>
<dbReference type="InterPro" id="IPR000784">
    <property type="entry name" value="Late_L2"/>
</dbReference>
<evidence type="ECO:0000256" key="14">
    <source>
        <dbReference type="ARBA" id="ARBA00023296"/>
    </source>
</evidence>
<organism evidence="17 18">
    <name type="scientific">Leptonychotes weddellii papillomavirus 3</name>
    <dbReference type="NCBI Taxonomy" id="2077304"/>
    <lineage>
        <taxon>Viruses</taxon>
        <taxon>Monodnaviria</taxon>
        <taxon>Shotokuvirae</taxon>
        <taxon>Cossaviricota</taxon>
        <taxon>Papovaviricetes</taxon>
        <taxon>Zurhausenvirales</taxon>
        <taxon>Papillomaviridae</taxon>
    </lineage>
</organism>
<dbReference type="GO" id="GO:0042025">
    <property type="term" value="C:host cell nucleus"/>
    <property type="evidence" value="ECO:0007669"/>
    <property type="project" value="UniProtKB-SubCell"/>
</dbReference>
<evidence type="ECO:0000256" key="5">
    <source>
        <dbReference type="ARBA" id="ARBA00022581"/>
    </source>
</evidence>
<dbReference type="GO" id="GO:0003677">
    <property type="term" value="F:DNA binding"/>
    <property type="evidence" value="ECO:0007669"/>
    <property type="project" value="UniProtKB-UniRule"/>
</dbReference>
<comment type="subcellular location">
    <subcellularLocation>
        <location evidence="15">Virion</location>
    </subcellularLocation>
    <subcellularLocation>
        <location evidence="15">Host nucleus</location>
    </subcellularLocation>
</comment>
<gene>
    <name evidence="15" type="primary">L2</name>
</gene>
<dbReference type="GO" id="GO:0019028">
    <property type="term" value="C:viral capsid"/>
    <property type="evidence" value="ECO:0007669"/>
    <property type="project" value="UniProtKB-UniRule"/>
</dbReference>
<evidence type="ECO:0000256" key="4">
    <source>
        <dbReference type="ARBA" id="ARBA00022562"/>
    </source>
</evidence>